<protein>
    <submittedName>
        <fullName evidence="1">Uncharacterized protein</fullName>
    </submittedName>
</protein>
<evidence type="ECO:0000313" key="2">
    <source>
        <dbReference type="Proteomes" id="UP000442105"/>
    </source>
</evidence>
<evidence type="ECO:0000313" key="1">
    <source>
        <dbReference type="EMBL" id="MQN11617.1"/>
    </source>
</evidence>
<organism evidence="1 2">
    <name type="scientific">Segatella copri</name>
    <dbReference type="NCBI Taxonomy" id="165179"/>
    <lineage>
        <taxon>Bacteria</taxon>
        <taxon>Pseudomonadati</taxon>
        <taxon>Bacteroidota</taxon>
        <taxon>Bacteroidia</taxon>
        <taxon>Bacteroidales</taxon>
        <taxon>Prevotellaceae</taxon>
        <taxon>Segatella</taxon>
    </lineage>
</organism>
<dbReference type="AlphaFoldDB" id="A0AA90UDX7"/>
<dbReference type="RefSeq" id="WP_153127766.1">
    <property type="nucleotide sequence ID" value="NZ_VZCW01000047.1"/>
</dbReference>
<dbReference type="EMBL" id="VZCW01000047">
    <property type="protein sequence ID" value="MQN11617.1"/>
    <property type="molecule type" value="Genomic_DNA"/>
</dbReference>
<comment type="caution">
    <text evidence="1">The sequence shown here is derived from an EMBL/GenBank/DDBJ whole genome shotgun (WGS) entry which is preliminary data.</text>
</comment>
<accession>A0AA90UDX7</accession>
<dbReference type="Proteomes" id="UP000442105">
    <property type="component" value="Unassembled WGS sequence"/>
</dbReference>
<gene>
    <name evidence="1" type="ORF">F7D95_02020</name>
</gene>
<sequence>MNLFIVEQQPTLTPDQIPSAMQWQIVKRVAELCYFNHDMDGWASELWEEMSEEQRSELPQLGNQQPWIYNPERRAILQAELDAIFAHLYGLNTEDLRYILDPEDVCGKGCINETFRVLKDNELRQYGEYRTKRLVLEAWNKFGYNN</sequence>
<reference evidence="2" key="1">
    <citation type="submission" date="2019-09" db="EMBL/GenBank/DDBJ databases">
        <title>Distinct polysaccharide growth profiles of human intestinal Prevotella copri isolates.</title>
        <authorList>
            <person name="Fehlner-Peach H."/>
            <person name="Magnabosco C."/>
            <person name="Raghavan V."/>
            <person name="Scher J.U."/>
            <person name="Tett A."/>
            <person name="Cox L.M."/>
            <person name="Gottsegen C."/>
            <person name="Watters A."/>
            <person name="Wiltshire- Gordon J.D."/>
            <person name="Segata N."/>
            <person name="Bonneau R."/>
            <person name="Littman D.R."/>
        </authorList>
    </citation>
    <scope>NUCLEOTIDE SEQUENCE [LARGE SCALE GENOMIC DNA]</scope>
    <source>
        <strain evidence="2">iAQ1179</strain>
    </source>
</reference>
<proteinExistence type="predicted"/>
<name>A0AA90UDX7_9BACT</name>